<dbReference type="PANTHER" id="PTHR11085">
    <property type="entry name" value="NAD-DEPENDENT PROTEIN DEACYLASE SIRTUIN-5, MITOCHONDRIAL-RELATED"/>
    <property type="match status" value="1"/>
</dbReference>
<dbReference type="RefSeq" id="XP_002295924.1">
    <property type="nucleotide sequence ID" value="XM_002295888.1"/>
</dbReference>
<dbReference type="FunCoup" id="B5YNJ6">
    <property type="interactions" value="91"/>
</dbReference>
<dbReference type="Gene3D" id="3.30.1600.10">
    <property type="entry name" value="SIR2/SIRT2 'Small Domain"/>
    <property type="match status" value="1"/>
</dbReference>
<dbReference type="InParanoid" id="B5YNJ6"/>
<dbReference type="PANTHER" id="PTHR11085:SF10">
    <property type="entry name" value="NAD-DEPENDENT PROTEIN DEACYLASE SIRTUIN-5, MITOCHONDRIAL-RELATED"/>
    <property type="match status" value="1"/>
</dbReference>
<name>B5YNJ6_THAPS</name>
<sequence length="279" mass="30759">MRGKKAIVCITGAGLSTESGIPDYRGSNGSYFRGHKPIIHHEFMTSETTRKRYWARSLMGYSPFANAQPNLGHISLATMEEKGKISTITQNVDTLHSKAGLKHVLHLHGRGDLVKCMACGLTRDRKEYHNQLFEKNREWVKSSTPGTKNDTDDKLRPDGDAEVNGNFDEIILPSCPEYNQQSFFKTDVVFFGDSIPRDRVSLSNAAIDASDGVLCIGTSLAVHSAFRLAKRAIASGTPVAILNVGQTRIEKEGLESLKVESPIGETLAELLNLLENEDR</sequence>
<gene>
    <name evidence="6" type="ORF">THAPS_35693</name>
</gene>
<dbReference type="OMA" id="RRHYWAR"/>
<organism evidence="6 7">
    <name type="scientific">Thalassiosira pseudonana</name>
    <name type="common">Marine diatom</name>
    <name type="synonym">Cyclotella nana</name>
    <dbReference type="NCBI Taxonomy" id="35128"/>
    <lineage>
        <taxon>Eukaryota</taxon>
        <taxon>Sar</taxon>
        <taxon>Stramenopiles</taxon>
        <taxon>Ochrophyta</taxon>
        <taxon>Bacillariophyta</taxon>
        <taxon>Coscinodiscophyceae</taxon>
        <taxon>Thalassiosirophycidae</taxon>
        <taxon>Thalassiosirales</taxon>
        <taxon>Thalassiosiraceae</taxon>
        <taxon>Thalassiosira</taxon>
    </lineage>
</organism>
<dbReference type="AlphaFoldDB" id="B5YNJ6"/>
<comment type="caution">
    <text evidence="3">Lacks conserved residue(s) required for the propagation of feature annotation.</text>
</comment>
<dbReference type="KEGG" id="tps:THAPS_35693"/>
<dbReference type="STRING" id="35128.B5YNJ6"/>
<feature type="region of interest" description="Disordered" evidence="4">
    <location>
        <begin position="139"/>
        <end position="159"/>
    </location>
</feature>
<dbReference type="PROSITE" id="PS50305">
    <property type="entry name" value="SIRTUIN"/>
    <property type="match status" value="1"/>
</dbReference>
<keyword evidence="1" id="KW-0808">Transferase</keyword>
<dbReference type="Proteomes" id="UP000001449">
    <property type="component" value="Chromosome 7"/>
</dbReference>
<dbReference type="PaxDb" id="35128-Thaps35693"/>
<keyword evidence="7" id="KW-1185">Reference proteome</keyword>
<dbReference type="GO" id="GO:0070403">
    <property type="term" value="F:NAD+ binding"/>
    <property type="evidence" value="ECO:0007669"/>
    <property type="project" value="InterPro"/>
</dbReference>
<dbReference type="Pfam" id="PF02146">
    <property type="entry name" value="SIR2"/>
    <property type="match status" value="1"/>
</dbReference>
<feature type="compositionally biased region" description="Basic and acidic residues" evidence="4">
    <location>
        <begin position="149"/>
        <end position="159"/>
    </location>
</feature>
<evidence type="ECO:0000256" key="4">
    <source>
        <dbReference type="SAM" id="MobiDB-lite"/>
    </source>
</evidence>
<proteinExistence type="predicted"/>
<evidence type="ECO:0000313" key="6">
    <source>
        <dbReference type="EMBL" id="ACI64641.1"/>
    </source>
</evidence>
<dbReference type="Gene3D" id="3.40.50.1220">
    <property type="entry name" value="TPP-binding domain"/>
    <property type="match status" value="1"/>
</dbReference>
<dbReference type="HOGENOM" id="CLU_023643_3_2_1"/>
<dbReference type="GeneID" id="7447142"/>
<dbReference type="EMBL" id="CP001160">
    <property type="protein sequence ID" value="ACI64641.1"/>
    <property type="molecule type" value="Genomic_DNA"/>
</dbReference>
<dbReference type="InterPro" id="IPR029035">
    <property type="entry name" value="DHS-like_NAD/FAD-binding_dom"/>
</dbReference>
<keyword evidence="2" id="KW-0520">NAD</keyword>
<protein>
    <submittedName>
        <fullName evidence="6">Sir2-type regulatory transcription factor silent information regulator protein</fullName>
    </submittedName>
</protein>
<reference evidence="6 7" key="2">
    <citation type="journal article" date="2008" name="Nature">
        <title>The Phaeodactylum genome reveals the evolutionary history of diatom genomes.</title>
        <authorList>
            <person name="Bowler C."/>
            <person name="Allen A.E."/>
            <person name="Badger J.H."/>
            <person name="Grimwood J."/>
            <person name="Jabbari K."/>
            <person name="Kuo A."/>
            <person name="Maheswari U."/>
            <person name="Martens C."/>
            <person name="Maumus F."/>
            <person name="Otillar R.P."/>
            <person name="Rayko E."/>
            <person name="Salamov A."/>
            <person name="Vandepoele K."/>
            <person name="Beszteri B."/>
            <person name="Gruber A."/>
            <person name="Heijde M."/>
            <person name="Katinka M."/>
            <person name="Mock T."/>
            <person name="Valentin K."/>
            <person name="Verret F."/>
            <person name="Berges J.A."/>
            <person name="Brownlee C."/>
            <person name="Cadoret J.P."/>
            <person name="Chiovitti A."/>
            <person name="Choi C.J."/>
            <person name="Coesel S."/>
            <person name="De Martino A."/>
            <person name="Detter J.C."/>
            <person name="Durkin C."/>
            <person name="Falciatore A."/>
            <person name="Fournet J."/>
            <person name="Haruta M."/>
            <person name="Huysman M.J."/>
            <person name="Jenkins B.D."/>
            <person name="Jiroutova K."/>
            <person name="Jorgensen R.E."/>
            <person name="Joubert Y."/>
            <person name="Kaplan A."/>
            <person name="Kroger N."/>
            <person name="Kroth P.G."/>
            <person name="La Roche J."/>
            <person name="Lindquist E."/>
            <person name="Lommer M."/>
            <person name="Martin-Jezequel V."/>
            <person name="Lopez P.J."/>
            <person name="Lucas S."/>
            <person name="Mangogna M."/>
            <person name="McGinnis K."/>
            <person name="Medlin L.K."/>
            <person name="Montsant A."/>
            <person name="Oudot-Le Secq M.P."/>
            <person name="Napoli C."/>
            <person name="Obornik M."/>
            <person name="Parker M.S."/>
            <person name="Petit J.L."/>
            <person name="Porcel B.M."/>
            <person name="Poulsen N."/>
            <person name="Robison M."/>
            <person name="Rychlewski L."/>
            <person name="Rynearson T.A."/>
            <person name="Schmutz J."/>
            <person name="Shapiro H."/>
            <person name="Siaut M."/>
            <person name="Stanley M."/>
            <person name="Sussman M.R."/>
            <person name="Taylor A.R."/>
            <person name="Vardi A."/>
            <person name="von Dassow P."/>
            <person name="Vyverman W."/>
            <person name="Willis A."/>
            <person name="Wyrwicz L.S."/>
            <person name="Rokhsar D.S."/>
            <person name="Weissenbach J."/>
            <person name="Armbrust E.V."/>
            <person name="Green B.R."/>
            <person name="Van de Peer Y."/>
            <person name="Grigoriev I.V."/>
        </authorList>
    </citation>
    <scope>NUCLEOTIDE SEQUENCE [LARGE SCALE GENOMIC DNA]</scope>
    <source>
        <strain evidence="6 7">CCMP1335</strain>
    </source>
</reference>
<evidence type="ECO:0000256" key="2">
    <source>
        <dbReference type="ARBA" id="ARBA00023027"/>
    </source>
</evidence>
<dbReference type="InterPro" id="IPR003000">
    <property type="entry name" value="Sirtuin"/>
</dbReference>
<evidence type="ECO:0000256" key="1">
    <source>
        <dbReference type="ARBA" id="ARBA00022679"/>
    </source>
</evidence>
<reference evidence="6 7" key="1">
    <citation type="journal article" date="2004" name="Science">
        <title>The genome of the diatom Thalassiosira pseudonana: ecology, evolution, and metabolism.</title>
        <authorList>
            <person name="Armbrust E.V."/>
            <person name="Berges J.A."/>
            <person name="Bowler C."/>
            <person name="Green B.R."/>
            <person name="Martinez D."/>
            <person name="Putnam N.H."/>
            <person name="Zhou S."/>
            <person name="Allen A.E."/>
            <person name="Apt K.E."/>
            <person name="Bechner M."/>
            <person name="Brzezinski M.A."/>
            <person name="Chaal B.K."/>
            <person name="Chiovitti A."/>
            <person name="Davis A.K."/>
            <person name="Demarest M.S."/>
            <person name="Detter J.C."/>
            <person name="Glavina T."/>
            <person name="Goodstein D."/>
            <person name="Hadi M.Z."/>
            <person name="Hellsten U."/>
            <person name="Hildebrand M."/>
            <person name="Jenkins B.D."/>
            <person name="Jurka J."/>
            <person name="Kapitonov V.V."/>
            <person name="Kroger N."/>
            <person name="Lau W.W."/>
            <person name="Lane T.W."/>
            <person name="Larimer F.W."/>
            <person name="Lippmeier J.C."/>
            <person name="Lucas S."/>
            <person name="Medina M."/>
            <person name="Montsant A."/>
            <person name="Obornik M."/>
            <person name="Parker M.S."/>
            <person name="Palenik B."/>
            <person name="Pazour G.J."/>
            <person name="Richardson P.M."/>
            <person name="Rynearson T.A."/>
            <person name="Saito M.A."/>
            <person name="Schwartz D.C."/>
            <person name="Thamatrakoln K."/>
            <person name="Valentin K."/>
            <person name="Vardi A."/>
            <person name="Wilkerson F.P."/>
            <person name="Rokhsar D.S."/>
        </authorList>
    </citation>
    <scope>NUCLEOTIDE SEQUENCE [LARGE SCALE GENOMIC DNA]</scope>
    <source>
        <strain evidence="6 7">CCMP1335</strain>
    </source>
</reference>
<dbReference type="InterPro" id="IPR026591">
    <property type="entry name" value="Sirtuin_cat_small_dom_sf"/>
</dbReference>
<dbReference type="InterPro" id="IPR026590">
    <property type="entry name" value="Ssirtuin_cat_dom"/>
</dbReference>
<feature type="domain" description="Deacetylase sirtuin-type" evidence="5">
    <location>
        <begin position="1"/>
        <end position="277"/>
    </location>
</feature>
<evidence type="ECO:0000313" key="7">
    <source>
        <dbReference type="Proteomes" id="UP000001449"/>
    </source>
</evidence>
<accession>B5YNJ6</accession>
<evidence type="ECO:0000256" key="3">
    <source>
        <dbReference type="PROSITE-ProRule" id="PRU00236"/>
    </source>
</evidence>
<dbReference type="GO" id="GO:0003950">
    <property type="term" value="F:NAD+ poly-ADP-ribosyltransferase activity"/>
    <property type="evidence" value="ECO:0000318"/>
    <property type="project" value="GO_Central"/>
</dbReference>
<dbReference type="GO" id="GO:0004407">
    <property type="term" value="F:histone deacetylase activity"/>
    <property type="evidence" value="ECO:0000318"/>
    <property type="project" value="GO_Central"/>
</dbReference>
<evidence type="ECO:0000259" key="5">
    <source>
        <dbReference type="PROSITE" id="PS50305"/>
    </source>
</evidence>
<dbReference type="eggNOG" id="KOG2683">
    <property type="taxonomic scope" value="Eukaryota"/>
</dbReference>
<dbReference type="InterPro" id="IPR050134">
    <property type="entry name" value="NAD-dep_sirtuin_deacylases"/>
</dbReference>
<dbReference type="SUPFAM" id="SSF52467">
    <property type="entry name" value="DHS-like NAD/FAD-binding domain"/>
    <property type="match status" value="1"/>
</dbReference>